<gene>
    <name evidence="2" type="ORF">TA5114_02001</name>
</gene>
<organism evidence="2 3">
    <name type="scientific">Cognatishimia activa</name>
    <dbReference type="NCBI Taxonomy" id="1715691"/>
    <lineage>
        <taxon>Bacteria</taxon>
        <taxon>Pseudomonadati</taxon>
        <taxon>Pseudomonadota</taxon>
        <taxon>Alphaproteobacteria</taxon>
        <taxon>Rhodobacterales</taxon>
        <taxon>Paracoccaceae</taxon>
        <taxon>Cognatishimia</taxon>
    </lineage>
</organism>
<evidence type="ECO:0000313" key="3">
    <source>
        <dbReference type="Proteomes" id="UP000051184"/>
    </source>
</evidence>
<accession>A0A0P1IRS0</accession>
<dbReference type="STRING" id="1715691.TA5113_02025"/>
<name>A0A0P1IRS0_9RHOB</name>
<keyword evidence="1" id="KW-1133">Transmembrane helix</keyword>
<dbReference type="InterPro" id="IPR049713">
    <property type="entry name" value="Pr6Pr-like"/>
</dbReference>
<dbReference type="AlphaFoldDB" id="A0A0P1IRS0"/>
<keyword evidence="1" id="KW-0472">Membrane</keyword>
<feature type="transmembrane region" description="Helical" evidence="1">
    <location>
        <begin position="135"/>
        <end position="154"/>
    </location>
</feature>
<sequence length="206" mass="22219">MTTIQRAGAGLIAAGALGALALQTYIDITKEGDQLLAAIWSQARYFTNLMMFSVGIFFAIQFANRRLAGPGWSTALTVWIVLVGIVYHVLLSSTHHPEGGDIVVNLFQHTIVPIAALVFWLAFANKQGLTFKHPLIWLACPIGYVAFVLLRGAFDGTYPYFFLNPKDIGWPGVSAYVVGLGVLFYVSGAILVGIARVMGRGAVSEA</sequence>
<dbReference type="EMBL" id="CYUE01000020">
    <property type="protein sequence ID" value="CUK26194.1"/>
    <property type="molecule type" value="Genomic_DNA"/>
</dbReference>
<evidence type="ECO:0008006" key="4">
    <source>
        <dbReference type="Google" id="ProtNLM"/>
    </source>
</evidence>
<evidence type="ECO:0000256" key="1">
    <source>
        <dbReference type="SAM" id="Phobius"/>
    </source>
</evidence>
<dbReference type="RefSeq" id="WP_058315121.1">
    <property type="nucleotide sequence ID" value="NZ_CYUE01000020.1"/>
</dbReference>
<reference evidence="3" key="1">
    <citation type="submission" date="2015-09" db="EMBL/GenBank/DDBJ databases">
        <authorList>
            <person name="Rodrigo-Torres Lidia"/>
            <person name="Arahal R.David."/>
        </authorList>
    </citation>
    <scope>NUCLEOTIDE SEQUENCE [LARGE SCALE GENOMIC DNA]</scope>
    <source>
        <strain evidence="3">CECT 5114</strain>
    </source>
</reference>
<feature type="transmembrane region" description="Helical" evidence="1">
    <location>
        <begin position="45"/>
        <end position="64"/>
    </location>
</feature>
<evidence type="ECO:0000313" key="2">
    <source>
        <dbReference type="EMBL" id="CUK26194.1"/>
    </source>
</evidence>
<feature type="transmembrane region" description="Helical" evidence="1">
    <location>
        <begin position="102"/>
        <end position="123"/>
    </location>
</feature>
<protein>
    <recommendedName>
        <fullName evidence="4">FAR-17a/AIG1-like protein</fullName>
    </recommendedName>
</protein>
<feature type="transmembrane region" description="Helical" evidence="1">
    <location>
        <begin position="174"/>
        <end position="195"/>
    </location>
</feature>
<dbReference type="OrthoDB" id="9809977at2"/>
<keyword evidence="1" id="KW-0812">Transmembrane</keyword>
<dbReference type="NCBIfam" id="NF038065">
    <property type="entry name" value="Pr6Pr"/>
    <property type="match status" value="1"/>
</dbReference>
<keyword evidence="3" id="KW-1185">Reference proteome</keyword>
<dbReference type="Proteomes" id="UP000051184">
    <property type="component" value="Unassembled WGS sequence"/>
</dbReference>
<proteinExistence type="predicted"/>
<feature type="transmembrane region" description="Helical" evidence="1">
    <location>
        <begin position="71"/>
        <end position="90"/>
    </location>
</feature>